<feature type="domain" description="Acyltransferase 3" evidence="2">
    <location>
        <begin position="17"/>
        <end position="338"/>
    </location>
</feature>
<gene>
    <name evidence="4" type="ORF">SAMN05443248_5346</name>
</gene>
<feature type="transmembrane region" description="Helical" evidence="1">
    <location>
        <begin position="43"/>
        <end position="61"/>
    </location>
</feature>
<evidence type="ECO:0000256" key="1">
    <source>
        <dbReference type="SAM" id="Phobius"/>
    </source>
</evidence>
<feature type="transmembrane region" description="Helical" evidence="1">
    <location>
        <begin position="256"/>
        <end position="273"/>
    </location>
</feature>
<feature type="transmembrane region" description="Helical" evidence="1">
    <location>
        <begin position="285"/>
        <end position="303"/>
    </location>
</feature>
<feature type="transmembrane region" description="Helical" evidence="1">
    <location>
        <begin position="355"/>
        <end position="377"/>
    </location>
</feature>
<keyword evidence="4" id="KW-0012">Acyltransferase</keyword>
<feature type="transmembrane region" description="Helical" evidence="1">
    <location>
        <begin position="144"/>
        <end position="165"/>
    </location>
</feature>
<proteinExistence type="predicted"/>
<dbReference type="GO" id="GO:0009103">
    <property type="term" value="P:lipopolysaccharide biosynthetic process"/>
    <property type="evidence" value="ECO:0007669"/>
    <property type="project" value="TreeGrafter"/>
</dbReference>
<dbReference type="Pfam" id="PF19040">
    <property type="entry name" value="SGNH"/>
    <property type="match status" value="1"/>
</dbReference>
<evidence type="ECO:0000259" key="2">
    <source>
        <dbReference type="Pfam" id="PF01757"/>
    </source>
</evidence>
<evidence type="ECO:0000313" key="5">
    <source>
        <dbReference type="Proteomes" id="UP000189796"/>
    </source>
</evidence>
<feature type="transmembrane region" description="Helical" evidence="1">
    <location>
        <begin position="21"/>
        <end position="37"/>
    </location>
</feature>
<feature type="transmembrane region" description="Helical" evidence="1">
    <location>
        <begin position="82"/>
        <end position="101"/>
    </location>
</feature>
<keyword evidence="4" id="KW-0378">Hydrolase</keyword>
<keyword evidence="4" id="KW-0808">Transferase</keyword>
<accession>A0A1M5U9Z9</accession>
<evidence type="ECO:0000259" key="3">
    <source>
        <dbReference type="Pfam" id="PF19040"/>
    </source>
</evidence>
<dbReference type="GO" id="GO:0016020">
    <property type="term" value="C:membrane"/>
    <property type="evidence" value="ECO:0007669"/>
    <property type="project" value="TreeGrafter"/>
</dbReference>
<dbReference type="PANTHER" id="PTHR23028:SF53">
    <property type="entry name" value="ACYL_TRANSF_3 DOMAIN-CONTAINING PROTEIN"/>
    <property type="match status" value="1"/>
</dbReference>
<dbReference type="EMBL" id="LT670817">
    <property type="protein sequence ID" value="SHH59738.1"/>
    <property type="molecule type" value="Genomic_DNA"/>
</dbReference>
<feature type="transmembrane region" description="Helical" evidence="1">
    <location>
        <begin position="323"/>
        <end position="343"/>
    </location>
</feature>
<dbReference type="GO" id="GO:0016747">
    <property type="term" value="F:acyltransferase activity, transferring groups other than amino-acyl groups"/>
    <property type="evidence" value="ECO:0007669"/>
    <property type="project" value="InterPro"/>
</dbReference>
<protein>
    <submittedName>
        <fullName evidence="4">Peptidoglycan/LPS O-acetylase OafA/YrhL, contains acyltransferase and SGNH-hydrolase domains</fullName>
    </submittedName>
</protein>
<dbReference type="PANTHER" id="PTHR23028">
    <property type="entry name" value="ACETYLTRANSFERASE"/>
    <property type="match status" value="1"/>
</dbReference>
<keyword evidence="1" id="KW-1133">Transmembrane helix</keyword>
<organism evidence="4 5">
    <name type="scientific">Bradyrhizobium erythrophlei</name>
    <dbReference type="NCBI Taxonomy" id="1437360"/>
    <lineage>
        <taxon>Bacteria</taxon>
        <taxon>Pseudomonadati</taxon>
        <taxon>Pseudomonadota</taxon>
        <taxon>Alphaproteobacteria</taxon>
        <taxon>Hyphomicrobiales</taxon>
        <taxon>Nitrobacteraceae</taxon>
        <taxon>Bradyrhizobium</taxon>
    </lineage>
</organism>
<dbReference type="AlphaFoldDB" id="A0A1M5U9Z9"/>
<sequence>MPFVRSGRENDKLAYRADIDGLRAVSILLVIGYHARLVPGGFIGVDIFFVISGFLITRIILNEAGAGTFSPAEFYARRIRRIFPALIVVLAVSWLVGWFVLLPDQFSLLGKGIAAGVAFVSNLFQLSQAGYFAPEAADNPLLHLWSLGIEEQFYIFWPLVLLMLFGSKRRRFRMAAIAVASFAVGLLIFFGYKEWSFYSPISRGWELLAGAILANQDFERPKREAGGFANFDDLRAAIGIAAILGAAIWFNTNSLFPGVDALLPVLGAVLIILSPNSSINRILLSNRPMVLIGLISYPLYLWHWPLLSYLGIVRNGNANTVEIWAAILVAFILAWLTFRFVEIPLRRQQNAVPRLSFGLIAVGVAGILTVNASGFGFRFPPEIRDIAQIQQQNNAGLRNECFSEAAGARLGPNCIEKGDKPLLFVWGDSTAAALYPGLKKAEETVPFRLAHFAAPGCAPILAAGGSPCDVTNDRVFGFIKSSAPQIVLLHAMWDKHNDLGKLMETIGKLRAINVPRIVILGPVPVWKRTLPHSLVNFYRMRHTIVDRIAAGVSGPENDERMEGFSRAAGVEYISAWHILCDQEGCLTRIGPTANDVVTTDIVHLSDAGSSFLIDAIGGSLFSPQ</sequence>
<keyword evidence="1" id="KW-0472">Membrane</keyword>
<reference evidence="4 5" key="1">
    <citation type="submission" date="2016-11" db="EMBL/GenBank/DDBJ databases">
        <authorList>
            <person name="Jaros S."/>
            <person name="Januszkiewicz K."/>
            <person name="Wedrychowicz H."/>
        </authorList>
    </citation>
    <scope>NUCLEOTIDE SEQUENCE [LARGE SCALE GENOMIC DNA]</scope>
    <source>
        <strain evidence="4 5">GAS138</strain>
    </source>
</reference>
<dbReference type="InterPro" id="IPR050879">
    <property type="entry name" value="Acyltransferase_3"/>
</dbReference>
<name>A0A1M5U9Z9_9BRAD</name>
<evidence type="ECO:0000313" key="4">
    <source>
        <dbReference type="EMBL" id="SHH59738.1"/>
    </source>
</evidence>
<dbReference type="Pfam" id="PF01757">
    <property type="entry name" value="Acyl_transf_3"/>
    <property type="match status" value="1"/>
</dbReference>
<keyword evidence="1" id="KW-0812">Transmembrane</keyword>
<dbReference type="InterPro" id="IPR002656">
    <property type="entry name" value="Acyl_transf_3_dom"/>
</dbReference>
<dbReference type="InterPro" id="IPR043968">
    <property type="entry name" value="SGNH"/>
</dbReference>
<dbReference type="GO" id="GO:0016787">
    <property type="term" value="F:hydrolase activity"/>
    <property type="evidence" value="ECO:0007669"/>
    <property type="project" value="UniProtKB-KW"/>
</dbReference>
<feature type="domain" description="SGNH" evidence="3">
    <location>
        <begin position="410"/>
        <end position="615"/>
    </location>
</feature>
<feature type="transmembrane region" description="Helical" evidence="1">
    <location>
        <begin position="172"/>
        <end position="191"/>
    </location>
</feature>
<dbReference type="Proteomes" id="UP000189796">
    <property type="component" value="Chromosome I"/>
</dbReference>
<dbReference type="RefSeq" id="WP_172842662.1">
    <property type="nucleotide sequence ID" value="NZ_LT670817.1"/>
</dbReference>